<dbReference type="Proteomes" id="UP000574717">
    <property type="component" value="Unassembled WGS sequence"/>
</dbReference>
<accession>A0A6V8NJJ6</accession>
<evidence type="ECO:0000313" key="2">
    <source>
        <dbReference type="Proteomes" id="UP000574717"/>
    </source>
</evidence>
<comment type="caution">
    <text evidence="1">The sequence shown here is derived from an EMBL/GenBank/DDBJ whole genome shotgun (WGS) entry which is preliminary data.</text>
</comment>
<proteinExistence type="predicted"/>
<organism evidence="1 2">
    <name type="scientific">Candidatus Hakubella thermalkaliphila</name>
    <dbReference type="NCBI Taxonomy" id="2754717"/>
    <lineage>
        <taxon>Bacteria</taxon>
        <taxon>Bacillati</taxon>
        <taxon>Actinomycetota</taxon>
        <taxon>Actinomycetota incertae sedis</taxon>
        <taxon>Candidatus Hakubellales</taxon>
        <taxon>Candidatus Hakubellaceae</taxon>
        <taxon>Candidatus Hakubella</taxon>
    </lineage>
</organism>
<name>A0A6V8NJJ6_9ACTN</name>
<dbReference type="EMBL" id="BLRU01000469">
    <property type="protein sequence ID" value="GFP20489.1"/>
    <property type="molecule type" value="Genomic_DNA"/>
</dbReference>
<feature type="non-terminal residue" evidence="1">
    <location>
        <position position="36"/>
    </location>
</feature>
<sequence>MIYAVLSAKLSETAVFGIMKEVWKSLGKRFFRIFYF</sequence>
<dbReference type="AlphaFoldDB" id="A0A6V8NJJ6"/>
<evidence type="ECO:0000313" key="1">
    <source>
        <dbReference type="EMBL" id="GFP20489.1"/>
    </source>
</evidence>
<reference evidence="1 2" key="1">
    <citation type="journal article" date="2020" name="Front. Microbiol.">
        <title>Single-cell genomics of novel Actinobacteria with the Wood-Ljungdahl pathway discovered in a serpentinizing system.</title>
        <authorList>
            <person name="Merino N."/>
            <person name="Kawai M."/>
            <person name="Boyd E.S."/>
            <person name="Colman D.R."/>
            <person name="McGlynn S.E."/>
            <person name="Nealson K.H."/>
            <person name="Kurokawa K."/>
            <person name="Hongoh Y."/>
        </authorList>
    </citation>
    <scope>NUCLEOTIDE SEQUENCE [LARGE SCALE GENOMIC DNA]</scope>
    <source>
        <strain evidence="1 2">S03</strain>
    </source>
</reference>
<protein>
    <submittedName>
        <fullName evidence="1">Uncharacterized protein</fullName>
    </submittedName>
</protein>
<gene>
    <name evidence="1" type="ORF">HKBW3S03_01992</name>
</gene>